<dbReference type="EMBL" id="SMGK01000008">
    <property type="protein sequence ID" value="TCK69730.1"/>
    <property type="molecule type" value="Genomic_DNA"/>
</dbReference>
<dbReference type="Proteomes" id="UP000295210">
    <property type="component" value="Unassembled WGS sequence"/>
</dbReference>
<dbReference type="AlphaFoldDB" id="A0A4R1KYR9"/>
<keyword evidence="2" id="KW-1185">Reference proteome</keyword>
<name>A0A4R1KYR9_9BACT</name>
<comment type="caution">
    <text evidence="1">The sequence shown here is derived from an EMBL/GenBank/DDBJ whole genome shotgun (WGS) entry which is preliminary data.</text>
</comment>
<proteinExistence type="predicted"/>
<evidence type="ECO:0008006" key="3">
    <source>
        <dbReference type="Google" id="ProtNLM"/>
    </source>
</evidence>
<sequence length="337" mass="36829">MQSRLEHGSALGIKARHVLAISIAFLFLYSSHSRVRCQQTKAVPTERIDIGVMVRQLDGTPMERLGPKDFQLVANGHRLPVSLKSLRKVPKGSARVPRTRVLIIVSTDYLAGGGTKEGLLSELPAHFGQNEIAMVTNNGFATRYALTKQGLVAALRNGAMRATNWQQAIKDLNNYPGRRVLVYMTNRTGRTPESLRQWAATIGALIYQVGGDTDENYVYWGDETTTPSLPAYGESIYGESAPPAGGTAVANNTAIWESFATKSVRDVYVEKSIKEALHDIAQDGYGYYVLRVAIPSTVDSLELGVKTSQDYQLSAQPYSQSGARMPVIVLPGSKEPQ</sequence>
<protein>
    <recommendedName>
        <fullName evidence="3">VWFA-related protein</fullName>
    </recommendedName>
</protein>
<organism evidence="1 2">
    <name type="scientific">Acidipila rosea</name>
    <dbReference type="NCBI Taxonomy" id="768535"/>
    <lineage>
        <taxon>Bacteria</taxon>
        <taxon>Pseudomonadati</taxon>
        <taxon>Acidobacteriota</taxon>
        <taxon>Terriglobia</taxon>
        <taxon>Terriglobales</taxon>
        <taxon>Acidobacteriaceae</taxon>
        <taxon>Acidipila</taxon>
    </lineage>
</organism>
<reference evidence="1 2" key="1">
    <citation type="submission" date="2019-03" db="EMBL/GenBank/DDBJ databases">
        <title>Genomic Encyclopedia of Type Strains, Phase IV (KMG-IV): sequencing the most valuable type-strain genomes for metagenomic binning, comparative biology and taxonomic classification.</title>
        <authorList>
            <person name="Goeker M."/>
        </authorList>
    </citation>
    <scope>NUCLEOTIDE SEQUENCE [LARGE SCALE GENOMIC DNA]</scope>
    <source>
        <strain evidence="1 2">DSM 103428</strain>
    </source>
</reference>
<accession>A0A4R1KYR9</accession>
<evidence type="ECO:0000313" key="1">
    <source>
        <dbReference type="EMBL" id="TCK69730.1"/>
    </source>
</evidence>
<evidence type="ECO:0000313" key="2">
    <source>
        <dbReference type="Proteomes" id="UP000295210"/>
    </source>
</evidence>
<gene>
    <name evidence="1" type="ORF">C7378_3477</name>
</gene>